<feature type="chain" id="PRO_5032629432" evidence="1">
    <location>
        <begin position="22"/>
        <end position="216"/>
    </location>
</feature>
<evidence type="ECO:0000259" key="2">
    <source>
        <dbReference type="Pfam" id="PF07589"/>
    </source>
</evidence>
<evidence type="ECO:0000256" key="1">
    <source>
        <dbReference type="SAM" id="SignalP"/>
    </source>
</evidence>
<feature type="domain" description="Ice-binding protein C-terminal" evidence="2">
    <location>
        <begin position="194"/>
        <end position="216"/>
    </location>
</feature>
<reference evidence="3 4" key="1">
    <citation type="submission" date="2020-04" db="EMBL/GenBank/DDBJ databases">
        <title>Luteolibacter sp. G-1-1-1 isolated from soil.</title>
        <authorList>
            <person name="Dahal R.H."/>
        </authorList>
    </citation>
    <scope>NUCLEOTIDE SEQUENCE [LARGE SCALE GENOMIC DNA]</scope>
    <source>
        <strain evidence="3 4">G-1-1-1</strain>
    </source>
</reference>
<evidence type="ECO:0000313" key="3">
    <source>
        <dbReference type="EMBL" id="QJE97034.1"/>
    </source>
</evidence>
<dbReference type="InterPro" id="IPR013424">
    <property type="entry name" value="Ice-binding_C"/>
</dbReference>
<name>A0A858RKK9_9BACT</name>
<dbReference type="RefSeq" id="WP_169455434.1">
    <property type="nucleotide sequence ID" value="NZ_CP051774.1"/>
</dbReference>
<keyword evidence="1" id="KW-0732">Signal</keyword>
<sequence>MKNPLCSSLLLALFVSSLSEGAVIDAFSGISQIAATGDPLVSPTSSISNNPGSFEDRRFTIESGGGRMETTLGASGLNYSFVTEMAPSGNRLGYITYDASSADPINLMGNGESILRLEFSDLVIPREIWLQINIWSGNGNYTQVRLPEGERAEAHIDIPFSQFAGVDFSEIDQIRISGGRFSSGTSFVLKSITTVPEPMTLGLAALGGLGFLRRRR</sequence>
<accession>A0A858RKK9</accession>
<gene>
    <name evidence="3" type="ORF">HHL09_14980</name>
</gene>
<protein>
    <submittedName>
        <fullName evidence="3">PEP-CTERM sorting domain-containing protein</fullName>
    </submittedName>
</protein>
<dbReference type="KEGG" id="luo:HHL09_14980"/>
<keyword evidence="4" id="KW-1185">Reference proteome</keyword>
<dbReference type="Pfam" id="PF07589">
    <property type="entry name" value="PEP-CTERM"/>
    <property type="match status" value="1"/>
</dbReference>
<evidence type="ECO:0000313" key="4">
    <source>
        <dbReference type="Proteomes" id="UP000501812"/>
    </source>
</evidence>
<dbReference type="Proteomes" id="UP000501812">
    <property type="component" value="Chromosome"/>
</dbReference>
<dbReference type="NCBIfam" id="TIGR02595">
    <property type="entry name" value="PEP_CTERM"/>
    <property type="match status" value="1"/>
</dbReference>
<feature type="signal peptide" evidence="1">
    <location>
        <begin position="1"/>
        <end position="21"/>
    </location>
</feature>
<proteinExistence type="predicted"/>
<organism evidence="3 4">
    <name type="scientific">Luteolibacter luteus</name>
    <dbReference type="NCBI Taxonomy" id="2728835"/>
    <lineage>
        <taxon>Bacteria</taxon>
        <taxon>Pseudomonadati</taxon>
        <taxon>Verrucomicrobiota</taxon>
        <taxon>Verrucomicrobiia</taxon>
        <taxon>Verrucomicrobiales</taxon>
        <taxon>Verrucomicrobiaceae</taxon>
        <taxon>Luteolibacter</taxon>
    </lineage>
</organism>
<dbReference type="EMBL" id="CP051774">
    <property type="protein sequence ID" value="QJE97034.1"/>
    <property type="molecule type" value="Genomic_DNA"/>
</dbReference>
<dbReference type="AlphaFoldDB" id="A0A858RKK9"/>